<evidence type="ECO:0000313" key="2">
    <source>
        <dbReference type="Proteomes" id="UP001589607"/>
    </source>
</evidence>
<dbReference type="Proteomes" id="UP001589607">
    <property type="component" value="Unassembled WGS sequence"/>
</dbReference>
<dbReference type="EMBL" id="JBHMEY010000006">
    <property type="protein sequence ID" value="MFB9095325.1"/>
    <property type="molecule type" value="Genomic_DNA"/>
</dbReference>
<evidence type="ECO:0000313" key="1">
    <source>
        <dbReference type="EMBL" id="MFB9095325.1"/>
    </source>
</evidence>
<reference evidence="1 2" key="1">
    <citation type="submission" date="2024-09" db="EMBL/GenBank/DDBJ databases">
        <authorList>
            <person name="Sun Q."/>
            <person name="Mori K."/>
        </authorList>
    </citation>
    <scope>NUCLEOTIDE SEQUENCE [LARGE SCALE GENOMIC DNA]</scope>
    <source>
        <strain evidence="1 2">CECT 7955</strain>
    </source>
</reference>
<proteinExistence type="predicted"/>
<comment type="caution">
    <text evidence="1">The sequence shown here is derived from an EMBL/GenBank/DDBJ whole genome shotgun (WGS) entry which is preliminary data.</text>
</comment>
<name>A0ABV5GIX3_9FLAO</name>
<protein>
    <recommendedName>
        <fullName evidence="3">YD repeat-containing protein</fullName>
    </recommendedName>
</protein>
<accession>A0ABV5GIX3</accession>
<keyword evidence="2" id="KW-1185">Reference proteome</keyword>
<gene>
    <name evidence="1" type="ORF">ACFFVF_02255</name>
</gene>
<organism evidence="1 2">
    <name type="scientific">Flavobacterium jumunjinense</name>
    <dbReference type="NCBI Taxonomy" id="998845"/>
    <lineage>
        <taxon>Bacteria</taxon>
        <taxon>Pseudomonadati</taxon>
        <taxon>Bacteroidota</taxon>
        <taxon>Flavobacteriia</taxon>
        <taxon>Flavobacteriales</taxon>
        <taxon>Flavobacteriaceae</taxon>
        <taxon>Flavobacterium</taxon>
    </lineage>
</organism>
<sequence length="225" mass="27273">MKRTHYKEQYFLNSYNYSYKRGRLDNVYCHDGTSIRYFYDPKGNVKSDIMTNGLDTLRVITYSYRNNELYEIFRHTNEIDNERIIFSKSNDTIIETSIRHDSIYMNEPRVDIIKKKYNKYGLAYSLAFNKEEESTVESFITYDSIGNISEIEYVYVEEKIESKEKYEINYRNGFVNRIEKFELINKIWQQEDLIIYKLEMTNKRANEKIKSKINFYFIKKEMGIL</sequence>
<evidence type="ECO:0008006" key="3">
    <source>
        <dbReference type="Google" id="ProtNLM"/>
    </source>
</evidence>
<dbReference type="RefSeq" id="WP_379677307.1">
    <property type="nucleotide sequence ID" value="NZ_JBHMEY010000006.1"/>
</dbReference>